<comment type="caution">
    <text evidence="2">The sequence shown here is derived from an EMBL/GenBank/DDBJ whole genome shotgun (WGS) entry which is preliminary data.</text>
</comment>
<feature type="non-terminal residue" evidence="2">
    <location>
        <position position="1"/>
    </location>
</feature>
<feature type="signal peptide" evidence="1">
    <location>
        <begin position="1"/>
        <end position="28"/>
    </location>
</feature>
<dbReference type="EMBL" id="JAGKQH010000014">
    <property type="protein sequence ID" value="KAG6580592.1"/>
    <property type="molecule type" value="Genomic_DNA"/>
</dbReference>
<evidence type="ECO:0000313" key="2">
    <source>
        <dbReference type="EMBL" id="KAG6580592.1"/>
    </source>
</evidence>
<gene>
    <name evidence="2" type="ORF">SDJN03_20594</name>
</gene>
<organism evidence="2 3">
    <name type="scientific">Cucurbita argyrosperma subsp. sororia</name>
    <dbReference type="NCBI Taxonomy" id="37648"/>
    <lineage>
        <taxon>Eukaryota</taxon>
        <taxon>Viridiplantae</taxon>
        <taxon>Streptophyta</taxon>
        <taxon>Embryophyta</taxon>
        <taxon>Tracheophyta</taxon>
        <taxon>Spermatophyta</taxon>
        <taxon>Magnoliopsida</taxon>
        <taxon>eudicotyledons</taxon>
        <taxon>Gunneridae</taxon>
        <taxon>Pentapetalae</taxon>
        <taxon>rosids</taxon>
        <taxon>fabids</taxon>
        <taxon>Cucurbitales</taxon>
        <taxon>Cucurbitaceae</taxon>
        <taxon>Cucurbiteae</taxon>
        <taxon>Cucurbita</taxon>
    </lineage>
</organism>
<dbReference type="Proteomes" id="UP000685013">
    <property type="component" value="Chromosome 14"/>
</dbReference>
<feature type="chain" id="PRO_5043529290" evidence="1">
    <location>
        <begin position="29"/>
        <end position="100"/>
    </location>
</feature>
<sequence>MNEAQTSNGVSLFCRVLIPLPFLPLVSTSKPQGFRYFPPPRTLFFHLFGSPGFSSSSAAARELSICYHGMILRWELQTSPIEVFEECPLRDIASMFRRER</sequence>
<evidence type="ECO:0000313" key="3">
    <source>
        <dbReference type="Proteomes" id="UP000685013"/>
    </source>
</evidence>
<reference evidence="2 3" key="1">
    <citation type="journal article" date="2021" name="Hortic Res">
        <title>The domestication of Cucurbita argyrosperma as revealed by the genome of its wild relative.</title>
        <authorList>
            <person name="Barrera-Redondo J."/>
            <person name="Sanchez-de la Vega G."/>
            <person name="Aguirre-Liguori J.A."/>
            <person name="Castellanos-Morales G."/>
            <person name="Gutierrez-Guerrero Y.T."/>
            <person name="Aguirre-Dugua X."/>
            <person name="Aguirre-Planter E."/>
            <person name="Tenaillon M.I."/>
            <person name="Lira-Saade R."/>
            <person name="Eguiarte L.E."/>
        </authorList>
    </citation>
    <scope>NUCLEOTIDE SEQUENCE [LARGE SCALE GENOMIC DNA]</scope>
    <source>
        <strain evidence="2">JBR-2021</strain>
    </source>
</reference>
<protein>
    <submittedName>
        <fullName evidence="2">Uncharacterized protein</fullName>
    </submittedName>
</protein>
<keyword evidence="1" id="KW-0732">Signal</keyword>
<dbReference type="AlphaFoldDB" id="A0AAV6MFZ8"/>
<evidence type="ECO:0000256" key="1">
    <source>
        <dbReference type="SAM" id="SignalP"/>
    </source>
</evidence>
<keyword evidence="3" id="KW-1185">Reference proteome</keyword>
<name>A0AAV6MFZ8_9ROSI</name>
<proteinExistence type="predicted"/>
<accession>A0AAV6MFZ8</accession>